<organism evidence="1 2">
    <name type="scientific">Trematosphaeria pertusa</name>
    <dbReference type="NCBI Taxonomy" id="390896"/>
    <lineage>
        <taxon>Eukaryota</taxon>
        <taxon>Fungi</taxon>
        <taxon>Dikarya</taxon>
        <taxon>Ascomycota</taxon>
        <taxon>Pezizomycotina</taxon>
        <taxon>Dothideomycetes</taxon>
        <taxon>Pleosporomycetidae</taxon>
        <taxon>Pleosporales</taxon>
        <taxon>Massarineae</taxon>
        <taxon>Trematosphaeriaceae</taxon>
        <taxon>Trematosphaeria</taxon>
    </lineage>
</organism>
<accession>A0A6A6HTQ8</accession>
<dbReference type="RefSeq" id="XP_033675814.1">
    <property type="nucleotide sequence ID" value="XM_033820511.1"/>
</dbReference>
<name>A0A6A6HTQ8_9PLEO</name>
<dbReference type="Proteomes" id="UP000800094">
    <property type="component" value="Unassembled WGS sequence"/>
</dbReference>
<keyword evidence="2" id="KW-1185">Reference proteome</keyword>
<sequence length="85" mass="9581">MRDRLTRGAANESAQAARFPGTALMQDELFNCRHGAAQRATEIIAVRFAASRPREPFLLLLPTFFFLAGDMRRFPCVRTHAFSLP</sequence>
<dbReference type="AlphaFoldDB" id="A0A6A6HTQ8"/>
<proteinExistence type="predicted"/>
<gene>
    <name evidence="1" type="ORF">BU26DRAFT_191037</name>
</gene>
<protein>
    <submittedName>
        <fullName evidence="1">Uncharacterized protein</fullName>
    </submittedName>
</protein>
<dbReference type="EMBL" id="ML987215">
    <property type="protein sequence ID" value="KAF2240810.1"/>
    <property type="molecule type" value="Genomic_DNA"/>
</dbReference>
<dbReference type="GeneID" id="54573841"/>
<evidence type="ECO:0000313" key="2">
    <source>
        <dbReference type="Proteomes" id="UP000800094"/>
    </source>
</evidence>
<reference evidence="1" key="1">
    <citation type="journal article" date="2020" name="Stud. Mycol.">
        <title>101 Dothideomycetes genomes: a test case for predicting lifestyles and emergence of pathogens.</title>
        <authorList>
            <person name="Haridas S."/>
            <person name="Albert R."/>
            <person name="Binder M."/>
            <person name="Bloem J."/>
            <person name="Labutti K."/>
            <person name="Salamov A."/>
            <person name="Andreopoulos B."/>
            <person name="Baker S."/>
            <person name="Barry K."/>
            <person name="Bills G."/>
            <person name="Bluhm B."/>
            <person name="Cannon C."/>
            <person name="Castanera R."/>
            <person name="Culley D."/>
            <person name="Daum C."/>
            <person name="Ezra D."/>
            <person name="Gonzalez J."/>
            <person name="Henrissat B."/>
            <person name="Kuo A."/>
            <person name="Liang C."/>
            <person name="Lipzen A."/>
            <person name="Lutzoni F."/>
            <person name="Magnuson J."/>
            <person name="Mondo S."/>
            <person name="Nolan M."/>
            <person name="Ohm R."/>
            <person name="Pangilinan J."/>
            <person name="Park H.-J."/>
            <person name="Ramirez L."/>
            <person name="Alfaro M."/>
            <person name="Sun H."/>
            <person name="Tritt A."/>
            <person name="Yoshinaga Y."/>
            <person name="Zwiers L.-H."/>
            <person name="Turgeon B."/>
            <person name="Goodwin S."/>
            <person name="Spatafora J."/>
            <person name="Crous P."/>
            <person name="Grigoriev I."/>
        </authorList>
    </citation>
    <scope>NUCLEOTIDE SEQUENCE</scope>
    <source>
        <strain evidence="1">CBS 122368</strain>
    </source>
</reference>
<evidence type="ECO:0000313" key="1">
    <source>
        <dbReference type="EMBL" id="KAF2240810.1"/>
    </source>
</evidence>